<dbReference type="Proteomes" id="UP001346869">
    <property type="component" value="Unassembled WGS sequence"/>
</dbReference>
<organism evidence="2 3">
    <name type="scientific">Eleginops maclovinus</name>
    <name type="common">Patagonian blennie</name>
    <name type="synonym">Eleginus maclovinus</name>
    <dbReference type="NCBI Taxonomy" id="56733"/>
    <lineage>
        <taxon>Eukaryota</taxon>
        <taxon>Metazoa</taxon>
        <taxon>Chordata</taxon>
        <taxon>Craniata</taxon>
        <taxon>Vertebrata</taxon>
        <taxon>Euteleostomi</taxon>
        <taxon>Actinopterygii</taxon>
        <taxon>Neopterygii</taxon>
        <taxon>Teleostei</taxon>
        <taxon>Neoteleostei</taxon>
        <taxon>Acanthomorphata</taxon>
        <taxon>Eupercaria</taxon>
        <taxon>Perciformes</taxon>
        <taxon>Notothenioidei</taxon>
        <taxon>Eleginopidae</taxon>
        <taxon>Eleginops</taxon>
    </lineage>
</organism>
<feature type="compositionally biased region" description="Basic and acidic residues" evidence="1">
    <location>
        <begin position="41"/>
        <end position="53"/>
    </location>
</feature>
<evidence type="ECO:0000313" key="2">
    <source>
        <dbReference type="EMBL" id="KAK5869680.1"/>
    </source>
</evidence>
<reference evidence="2 3" key="1">
    <citation type="journal article" date="2023" name="Genes (Basel)">
        <title>Chromosome-Level Genome Assembly and Circadian Gene Repertoire of the Patagonia Blennie Eleginops maclovinus-The Closest Ancestral Proxy of Antarctic Cryonotothenioids.</title>
        <authorList>
            <person name="Cheng C.C."/>
            <person name="Rivera-Colon A.G."/>
            <person name="Minhas B.F."/>
            <person name="Wilson L."/>
            <person name="Rayamajhi N."/>
            <person name="Vargas-Chacoff L."/>
            <person name="Catchen J.M."/>
        </authorList>
    </citation>
    <scope>NUCLEOTIDE SEQUENCE [LARGE SCALE GENOMIC DNA]</scope>
    <source>
        <strain evidence="2">JMC-PN-2008</strain>
    </source>
</reference>
<keyword evidence="3" id="KW-1185">Reference proteome</keyword>
<dbReference type="EMBL" id="JAUZQC010000006">
    <property type="protein sequence ID" value="KAK5869680.1"/>
    <property type="molecule type" value="Genomic_DNA"/>
</dbReference>
<feature type="region of interest" description="Disordered" evidence="1">
    <location>
        <begin position="33"/>
        <end position="69"/>
    </location>
</feature>
<proteinExistence type="predicted"/>
<gene>
    <name evidence="2" type="ORF">PBY51_024382</name>
</gene>
<evidence type="ECO:0000256" key="1">
    <source>
        <dbReference type="SAM" id="MobiDB-lite"/>
    </source>
</evidence>
<reference evidence="2 3" key="2">
    <citation type="journal article" date="2023" name="Mol. Biol. Evol.">
        <title>Genomics of Secondarily Temperate Adaptation in the Only Non-Antarctic Icefish.</title>
        <authorList>
            <person name="Rivera-Colon A.G."/>
            <person name="Rayamajhi N."/>
            <person name="Minhas B.F."/>
            <person name="Madrigal G."/>
            <person name="Bilyk K.T."/>
            <person name="Yoon V."/>
            <person name="Hune M."/>
            <person name="Gregory S."/>
            <person name="Cheng C.H.C."/>
            <person name="Catchen J.M."/>
        </authorList>
    </citation>
    <scope>NUCLEOTIDE SEQUENCE [LARGE SCALE GENOMIC DNA]</scope>
    <source>
        <strain evidence="2">JMC-PN-2008</strain>
    </source>
</reference>
<accession>A0AAN7Y0V6</accession>
<name>A0AAN7Y0V6_ELEMC</name>
<dbReference type="AlphaFoldDB" id="A0AAN7Y0V6"/>
<sequence>MLVRLPHIQGSSGVIISGSPQVTLSLAEGALSHSQSMARIGAEEARKKEEEVGRLSQDPLCSGEPRAKH</sequence>
<comment type="caution">
    <text evidence="2">The sequence shown here is derived from an EMBL/GenBank/DDBJ whole genome shotgun (WGS) entry which is preliminary data.</text>
</comment>
<evidence type="ECO:0000313" key="3">
    <source>
        <dbReference type="Proteomes" id="UP001346869"/>
    </source>
</evidence>
<protein>
    <submittedName>
        <fullName evidence="2">Uncharacterized protein</fullName>
    </submittedName>
</protein>